<dbReference type="GeneID" id="64630424"/>
<accession>A0A9P7E5A4</accession>
<dbReference type="Proteomes" id="UP000807769">
    <property type="component" value="Unassembled WGS sequence"/>
</dbReference>
<proteinExistence type="predicted"/>
<comment type="caution">
    <text evidence="1">The sequence shown here is derived from an EMBL/GenBank/DDBJ whole genome shotgun (WGS) entry which is preliminary data.</text>
</comment>
<evidence type="ECO:0000313" key="1">
    <source>
        <dbReference type="EMBL" id="KAG1811437.1"/>
    </source>
</evidence>
<dbReference type="EMBL" id="JABBWG010000029">
    <property type="protein sequence ID" value="KAG1811437.1"/>
    <property type="molecule type" value="Genomic_DNA"/>
</dbReference>
<name>A0A9P7E5A4_9AGAM</name>
<protein>
    <submittedName>
        <fullName evidence="1">Uncharacterized protein</fullName>
    </submittedName>
</protein>
<dbReference type="RefSeq" id="XP_041190036.1">
    <property type="nucleotide sequence ID" value="XM_041336407.1"/>
</dbReference>
<sequence length="66" mass="7551">MFVLQTITEFQNTVQSLKVKLSSRHTLHFTSMREFSCWVLLLSIGNIDLSSLVTQADDHIFCGQPH</sequence>
<organism evidence="1 2">
    <name type="scientific">Suillus subaureus</name>
    <dbReference type="NCBI Taxonomy" id="48587"/>
    <lineage>
        <taxon>Eukaryota</taxon>
        <taxon>Fungi</taxon>
        <taxon>Dikarya</taxon>
        <taxon>Basidiomycota</taxon>
        <taxon>Agaricomycotina</taxon>
        <taxon>Agaricomycetes</taxon>
        <taxon>Agaricomycetidae</taxon>
        <taxon>Boletales</taxon>
        <taxon>Suillineae</taxon>
        <taxon>Suillaceae</taxon>
        <taxon>Suillus</taxon>
    </lineage>
</organism>
<reference evidence="1" key="1">
    <citation type="journal article" date="2020" name="New Phytol.">
        <title>Comparative genomics reveals dynamic genome evolution in host specialist ectomycorrhizal fungi.</title>
        <authorList>
            <person name="Lofgren L.A."/>
            <person name="Nguyen N.H."/>
            <person name="Vilgalys R."/>
            <person name="Ruytinx J."/>
            <person name="Liao H.L."/>
            <person name="Branco S."/>
            <person name="Kuo A."/>
            <person name="LaButti K."/>
            <person name="Lipzen A."/>
            <person name="Andreopoulos W."/>
            <person name="Pangilinan J."/>
            <person name="Riley R."/>
            <person name="Hundley H."/>
            <person name="Na H."/>
            <person name="Barry K."/>
            <person name="Grigoriev I.V."/>
            <person name="Stajich J.E."/>
            <person name="Kennedy P.G."/>
        </authorList>
    </citation>
    <scope>NUCLEOTIDE SEQUENCE</scope>
    <source>
        <strain evidence="1">MN1</strain>
    </source>
</reference>
<dbReference type="AlphaFoldDB" id="A0A9P7E5A4"/>
<gene>
    <name evidence="1" type="ORF">BJ212DRAFT_1374552</name>
</gene>
<evidence type="ECO:0000313" key="2">
    <source>
        <dbReference type="Proteomes" id="UP000807769"/>
    </source>
</evidence>
<keyword evidence="2" id="KW-1185">Reference proteome</keyword>